<evidence type="ECO:0000256" key="6">
    <source>
        <dbReference type="SAM" id="Phobius"/>
    </source>
</evidence>
<evidence type="ECO:0000256" key="5">
    <source>
        <dbReference type="ARBA" id="ARBA00023136"/>
    </source>
</evidence>
<evidence type="ECO:0000256" key="4">
    <source>
        <dbReference type="ARBA" id="ARBA00022989"/>
    </source>
</evidence>
<comment type="subcellular location">
    <subcellularLocation>
        <location evidence="1">Membrane</location>
        <topology evidence="1">Multi-pass membrane protein</topology>
    </subcellularLocation>
</comment>
<protein>
    <submittedName>
        <fullName evidence="7">Lysoplasmalogenase</fullName>
    </submittedName>
</protein>
<keyword evidence="5 6" id="KW-0472">Membrane</keyword>
<dbReference type="EMBL" id="CP022316">
    <property type="protein sequence ID" value="ASK65052.1"/>
    <property type="molecule type" value="Genomic_DNA"/>
</dbReference>
<dbReference type="RefSeq" id="WP_089064299.1">
    <property type="nucleotide sequence ID" value="NZ_CP022316.1"/>
</dbReference>
<dbReference type="Pfam" id="PF07947">
    <property type="entry name" value="YhhN"/>
    <property type="match status" value="1"/>
</dbReference>
<evidence type="ECO:0000256" key="2">
    <source>
        <dbReference type="ARBA" id="ARBA00007375"/>
    </source>
</evidence>
<evidence type="ECO:0000313" key="8">
    <source>
        <dbReference type="Proteomes" id="UP000198398"/>
    </source>
</evidence>
<name>A0A220UAP9_9MICO</name>
<evidence type="ECO:0000256" key="3">
    <source>
        <dbReference type="ARBA" id="ARBA00022692"/>
    </source>
</evidence>
<keyword evidence="4 6" id="KW-1133">Transmembrane helix</keyword>
<dbReference type="KEGG" id="brv:CFK39_03555"/>
<dbReference type="AlphaFoldDB" id="A0A220UAP9"/>
<feature type="transmembrane region" description="Helical" evidence="6">
    <location>
        <begin position="158"/>
        <end position="181"/>
    </location>
</feature>
<dbReference type="PANTHER" id="PTHR31885">
    <property type="entry name" value="GH04784P"/>
    <property type="match status" value="1"/>
</dbReference>
<dbReference type="PANTHER" id="PTHR31885:SF6">
    <property type="entry name" value="GH04784P"/>
    <property type="match status" value="1"/>
</dbReference>
<accession>A0A220UAP9</accession>
<dbReference type="OrthoDB" id="4227931at2"/>
<organism evidence="7 8">
    <name type="scientific">Brachybacterium avium</name>
    <dbReference type="NCBI Taxonomy" id="2017485"/>
    <lineage>
        <taxon>Bacteria</taxon>
        <taxon>Bacillati</taxon>
        <taxon>Actinomycetota</taxon>
        <taxon>Actinomycetes</taxon>
        <taxon>Micrococcales</taxon>
        <taxon>Dermabacteraceae</taxon>
        <taxon>Brachybacterium</taxon>
    </lineage>
</organism>
<gene>
    <name evidence="7" type="ORF">CFK39_03555</name>
</gene>
<keyword evidence="3 6" id="KW-0812">Transmembrane</keyword>
<dbReference type="Proteomes" id="UP000198398">
    <property type="component" value="Chromosome"/>
</dbReference>
<sequence length="221" mass="22855">MPAALSVLAVIGSIHLLAQLLGSALVADITQVLLMPLLAAALWRGTRPPRDTLVRLTLLALGFSWLGDTIPRFLDGDPGFLGMLGSFLGAQLVYPIAFWPRWRRSLLVRPLAVLPYLLVAAAVVVLSAPGAGVLLPAVMVYAGVLCVMALLATGLGRLGGLGGAMFIVSDSLIALDAFGTLTLPAHSVWVMATYLAAQVMLVLAVRGRIPPAAGGAQGGTS</sequence>
<feature type="transmembrane region" description="Helical" evidence="6">
    <location>
        <begin position="106"/>
        <end position="127"/>
    </location>
</feature>
<dbReference type="GO" id="GO:0016787">
    <property type="term" value="F:hydrolase activity"/>
    <property type="evidence" value="ECO:0007669"/>
    <property type="project" value="TreeGrafter"/>
</dbReference>
<feature type="transmembrane region" description="Helical" evidence="6">
    <location>
        <begin position="80"/>
        <end position="99"/>
    </location>
</feature>
<evidence type="ECO:0000256" key="1">
    <source>
        <dbReference type="ARBA" id="ARBA00004141"/>
    </source>
</evidence>
<dbReference type="GO" id="GO:0016020">
    <property type="term" value="C:membrane"/>
    <property type="evidence" value="ECO:0007669"/>
    <property type="project" value="UniProtKB-SubCell"/>
</dbReference>
<feature type="transmembrane region" description="Helical" evidence="6">
    <location>
        <begin position="133"/>
        <end position="151"/>
    </location>
</feature>
<keyword evidence="8" id="KW-1185">Reference proteome</keyword>
<dbReference type="InterPro" id="IPR012506">
    <property type="entry name" value="TMEM86B-like"/>
</dbReference>
<feature type="transmembrane region" description="Helical" evidence="6">
    <location>
        <begin position="187"/>
        <end position="205"/>
    </location>
</feature>
<comment type="similarity">
    <text evidence="2">Belongs to the TMEM86 family.</text>
</comment>
<proteinExistence type="inferred from homology"/>
<reference evidence="8" key="1">
    <citation type="submission" date="2017-07" db="EMBL/GenBank/DDBJ databases">
        <title>Brachybacterium sp. VR2415.</title>
        <authorList>
            <person name="Tak E.J."/>
            <person name="Bae J.-W."/>
        </authorList>
    </citation>
    <scope>NUCLEOTIDE SEQUENCE [LARGE SCALE GENOMIC DNA]</scope>
    <source>
        <strain evidence="8">VR2415</strain>
    </source>
</reference>
<evidence type="ECO:0000313" key="7">
    <source>
        <dbReference type="EMBL" id="ASK65052.1"/>
    </source>
</evidence>